<evidence type="ECO:0000256" key="1">
    <source>
        <dbReference type="SAM" id="MobiDB-lite"/>
    </source>
</evidence>
<keyword evidence="2" id="KW-1133">Transmembrane helix</keyword>
<reference evidence="4 7" key="2">
    <citation type="journal article" date="2019" name="Emerg. Microbes Infect.">
        <title>Comprehensive subspecies identification of 175 nontuberculous mycobacteria species based on 7547 genomic profiles.</title>
        <authorList>
            <person name="Matsumoto Y."/>
            <person name="Kinjo T."/>
            <person name="Motooka D."/>
            <person name="Nabeya D."/>
            <person name="Jung N."/>
            <person name="Uechi K."/>
            <person name="Horii T."/>
            <person name="Iida T."/>
            <person name="Fujita J."/>
            <person name="Nakamura S."/>
        </authorList>
    </citation>
    <scope>NUCLEOTIDE SEQUENCE [LARGE SCALE GENOMIC DNA]</scope>
    <source>
        <strain evidence="4 7">JCM 12405</strain>
    </source>
</reference>
<proteinExistence type="predicted"/>
<evidence type="ECO:0000313" key="7">
    <source>
        <dbReference type="Proteomes" id="UP000467201"/>
    </source>
</evidence>
<organism evidence="5 6">
    <name type="scientific">Mycolicibacterium doricum</name>
    <dbReference type="NCBI Taxonomy" id="126673"/>
    <lineage>
        <taxon>Bacteria</taxon>
        <taxon>Bacillati</taxon>
        <taxon>Actinomycetota</taxon>
        <taxon>Actinomycetes</taxon>
        <taxon>Mycobacteriales</taxon>
        <taxon>Mycobacteriaceae</taxon>
        <taxon>Mycolicibacterium</taxon>
    </lineage>
</organism>
<reference evidence="5 6" key="1">
    <citation type="submission" date="2016-01" db="EMBL/GenBank/DDBJ databases">
        <title>The new phylogeny of the genus Mycobacterium.</title>
        <authorList>
            <person name="Tarcisio F."/>
            <person name="Conor M."/>
            <person name="Antonella G."/>
            <person name="Elisabetta G."/>
            <person name="Giulia F.S."/>
            <person name="Sara T."/>
            <person name="Anna F."/>
            <person name="Clotilde B."/>
            <person name="Roberto B."/>
            <person name="Veronica D.S."/>
            <person name="Fabio R."/>
            <person name="Monica P."/>
            <person name="Olivier J."/>
            <person name="Enrico T."/>
            <person name="Nicola S."/>
        </authorList>
    </citation>
    <scope>NUCLEOTIDE SEQUENCE [LARGE SCALE GENOMIC DNA]</scope>
    <source>
        <strain evidence="5 6">DSM 44339</strain>
    </source>
</reference>
<dbReference type="EMBL" id="LQOS01000019">
    <property type="protein sequence ID" value="ORV43166.1"/>
    <property type="molecule type" value="Genomic_DNA"/>
</dbReference>
<gene>
    <name evidence="5" type="ORF">AWC01_06595</name>
    <name evidence="4" type="ORF">MDOR_28040</name>
</gene>
<sequence length="182" mass="18388">MTNPDRDPEPSSGADPGASGSEPHAGGYETPAYGEQPGYQQPGYQQPGYPPPPPGYQSYGSYGTPYDTPAGYPPPPPGYAPYATSAGYPQPPPNYVAFGPPGQGTNGLAVGSLVASIMSVPFFLFCFIGIIPALVGIALGIIALSQTKNSNEQGKGLAVAGIAVGAVTLLAGLVMAVVVMNS</sequence>
<dbReference type="Proteomes" id="UP000193564">
    <property type="component" value="Unassembled WGS sequence"/>
</dbReference>
<dbReference type="EMBL" id="AP022605">
    <property type="protein sequence ID" value="BBZ08635.1"/>
    <property type="molecule type" value="Genomic_DNA"/>
</dbReference>
<reference evidence="4" key="3">
    <citation type="submission" date="2020-02" db="EMBL/GenBank/DDBJ databases">
        <authorList>
            <person name="Matsumoto Y."/>
            <person name="Motooka D."/>
            <person name="Nakamura S."/>
        </authorList>
    </citation>
    <scope>NUCLEOTIDE SEQUENCE</scope>
    <source>
        <strain evidence="4">JCM 12405</strain>
    </source>
</reference>
<evidence type="ECO:0000256" key="2">
    <source>
        <dbReference type="SAM" id="Phobius"/>
    </source>
</evidence>
<feature type="transmembrane region" description="Helical" evidence="2">
    <location>
        <begin position="156"/>
        <end position="180"/>
    </location>
</feature>
<evidence type="ECO:0000313" key="6">
    <source>
        <dbReference type="Proteomes" id="UP000193564"/>
    </source>
</evidence>
<dbReference type="Pfam" id="PF13828">
    <property type="entry name" value="DUF4190"/>
    <property type="match status" value="1"/>
</dbReference>
<dbReference type="InterPro" id="IPR025241">
    <property type="entry name" value="DUF4190"/>
</dbReference>
<evidence type="ECO:0000313" key="4">
    <source>
        <dbReference type="EMBL" id="BBZ08635.1"/>
    </source>
</evidence>
<feature type="transmembrane region" description="Helical" evidence="2">
    <location>
        <begin position="122"/>
        <end position="144"/>
    </location>
</feature>
<evidence type="ECO:0000313" key="5">
    <source>
        <dbReference type="EMBL" id="ORV43166.1"/>
    </source>
</evidence>
<dbReference type="AlphaFoldDB" id="A0A1X1TF51"/>
<name>A0A1X1TF51_9MYCO</name>
<keyword evidence="6" id="KW-1185">Reference proteome</keyword>
<feature type="compositionally biased region" description="Low complexity" evidence="1">
    <location>
        <begin position="36"/>
        <end position="47"/>
    </location>
</feature>
<dbReference type="Proteomes" id="UP000467201">
    <property type="component" value="Chromosome"/>
</dbReference>
<evidence type="ECO:0000259" key="3">
    <source>
        <dbReference type="Pfam" id="PF13828"/>
    </source>
</evidence>
<feature type="domain" description="DUF4190" evidence="3">
    <location>
        <begin position="108"/>
        <end position="174"/>
    </location>
</feature>
<feature type="compositionally biased region" description="Low complexity" evidence="1">
    <location>
        <begin position="10"/>
        <end position="23"/>
    </location>
</feature>
<dbReference type="OrthoDB" id="4462868at2"/>
<keyword evidence="2" id="KW-0472">Membrane</keyword>
<dbReference type="KEGG" id="mdr:MDOR_28040"/>
<dbReference type="RefSeq" id="WP_085189231.1">
    <property type="nucleotide sequence ID" value="NZ_AP022605.1"/>
</dbReference>
<feature type="region of interest" description="Disordered" evidence="1">
    <location>
        <begin position="1"/>
        <end position="77"/>
    </location>
</feature>
<protein>
    <recommendedName>
        <fullName evidence="3">DUF4190 domain-containing protein</fullName>
    </recommendedName>
</protein>
<accession>A0A1X1TF51</accession>
<feature type="compositionally biased region" description="Low complexity" evidence="1">
    <location>
        <begin position="56"/>
        <end position="70"/>
    </location>
</feature>
<keyword evidence="2" id="KW-0812">Transmembrane</keyword>